<dbReference type="RefSeq" id="YP_009666818.1">
    <property type="nucleotide sequence ID" value="NC_043533.1"/>
</dbReference>
<keyword evidence="3" id="KW-1185">Reference proteome</keyword>
<protein>
    <submittedName>
        <fullName evidence="2">V2 Protein</fullName>
    </submittedName>
</protein>
<feature type="compositionally biased region" description="Low complexity" evidence="1">
    <location>
        <begin position="21"/>
        <end position="32"/>
    </location>
</feature>
<proteinExistence type="predicted"/>
<dbReference type="Proteomes" id="UP000297179">
    <property type="component" value="Segment"/>
</dbReference>
<evidence type="ECO:0000313" key="3">
    <source>
        <dbReference type="Proteomes" id="UP000297179"/>
    </source>
</evidence>
<dbReference type="KEGG" id="vg:40527107"/>
<organism evidence="2 3">
    <name type="scientific">Prunus geminivirus A</name>
    <dbReference type="NCBI Taxonomy" id="2022321"/>
    <lineage>
        <taxon>Viruses</taxon>
        <taxon>Monodnaviria</taxon>
        <taxon>Shotokuvirae</taxon>
        <taxon>Cressdnaviricota</taxon>
        <taxon>Repensiviricetes</taxon>
        <taxon>Geplafuvirales</taxon>
        <taxon>Geminiviridae</taxon>
        <taxon>Grablovirus</taxon>
        <taxon>Grablovirus pruni</taxon>
        <taxon>Prunus latent virus</taxon>
    </lineage>
</organism>
<dbReference type="GeneID" id="40527107"/>
<accession>A0A2L1GUN0</accession>
<evidence type="ECO:0000256" key="1">
    <source>
        <dbReference type="SAM" id="MobiDB-lite"/>
    </source>
</evidence>
<feature type="region of interest" description="Disordered" evidence="1">
    <location>
        <begin position="1"/>
        <end position="32"/>
    </location>
</feature>
<name>A0A2L1GUN0_9GEMI</name>
<dbReference type="EMBL" id="MF510408">
    <property type="protein sequence ID" value="AVD73924.1"/>
    <property type="molecule type" value="Genomic_DNA"/>
</dbReference>
<evidence type="ECO:0000313" key="2">
    <source>
        <dbReference type="EMBL" id="AVD73924.1"/>
    </source>
</evidence>
<sequence length="176" mass="19929">MPSQSYPVPKMRRRRLDLPQTSTGSISSSDSGSDVNIDVIRDASFDGGLSGNDSRRRHVVSVANDLLADDPDATILDLSLPSVLWFCTQRYLSCCVRKEFVPLPGISDTQLIAVRRLIRRVSRRHCLFTYKCEEWFEGCYRIKQYGIEEATESSISQGHEETEWEKFTKEAACTAT</sequence>
<reference evidence="3" key="1">
    <citation type="journal article" date="2018" name="Plant Dis.">
        <title>Prunus geminivirus A: A Novel Grablovirus Infecting Prunus spp.</title>
        <authorList>
            <person name="Al Rwahnih M."/>
            <person name="Alabi O."/>
            <person name="Westrick N."/>
            <person name="Golino D."/>
        </authorList>
    </citation>
    <scope>NUCLEOTIDE SEQUENCE [LARGE SCALE GENOMIC DNA]</scope>
</reference>